<feature type="compositionally biased region" description="Low complexity" evidence="2">
    <location>
        <begin position="417"/>
        <end position="510"/>
    </location>
</feature>
<feature type="region of interest" description="Disordered" evidence="2">
    <location>
        <begin position="222"/>
        <end position="262"/>
    </location>
</feature>
<evidence type="ECO:0000259" key="3">
    <source>
        <dbReference type="Pfam" id="PF16561"/>
    </source>
</evidence>
<protein>
    <recommendedName>
        <fullName evidence="3">AMP-activated protein kinase glycogen-binding domain-containing protein</fullName>
    </recommendedName>
</protein>
<dbReference type="Pfam" id="PF16561">
    <property type="entry name" value="AMPK1_CBM"/>
    <property type="match status" value="1"/>
</dbReference>
<organism evidence="4 5">
    <name type="scientific">Aspergillus candidus</name>
    <dbReference type="NCBI Taxonomy" id="41067"/>
    <lineage>
        <taxon>Eukaryota</taxon>
        <taxon>Fungi</taxon>
        <taxon>Dikarya</taxon>
        <taxon>Ascomycota</taxon>
        <taxon>Pezizomycotina</taxon>
        <taxon>Eurotiomycetes</taxon>
        <taxon>Eurotiomycetidae</taxon>
        <taxon>Eurotiales</taxon>
        <taxon>Aspergillaceae</taxon>
        <taxon>Aspergillus</taxon>
        <taxon>Aspergillus subgen. Circumdati</taxon>
    </lineage>
</organism>
<feature type="region of interest" description="Disordered" evidence="2">
    <location>
        <begin position="123"/>
        <end position="201"/>
    </location>
</feature>
<keyword evidence="5" id="KW-1185">Reference proteome</keyword>
<feature type="compositionally biased region" description="Basic and acidic residues" evidence="2">
    <location>
        <begin position="320"/>
        <end position="338"/>
    </location>
</feature>
<comment type="similarity">
    <text evidence="1">Belongs to the CRP1/MDG1 family.</text>
</comment>
<dbReference type="GO" id="GO:0019901">
    <property type="term" value="F:protein kinase binding"/>
    <property type="evidence" value="ECO:0007669"/>
    <property type="project" value="TreeGrafter"/>
</dbReference>
<dbReference type="PANTHER" id="PTHR10343">
    <property type="entry name" value="5'-AMP-ACTIVATED PROTEIN KINASE , BETA SUBUNIT"/>
    <property type="match status" value="1"/>
</dbReference>
<dbReference type="STRING" id="41067.A0A2I2FJT6"/>
<gene>
    <name evidence="4" type="ORF">BDW47DRAFT_101004</name>
</gene>
<dbReference type="RefSeq" id="XP_024674892.1">
    <property type="nucleotide sequence ID" value="XM_024811576.1"/>
</dbReference>
<dbReference type="EMBL" id="KZ559123">
    <property type="protein sequence ID" value="PLB40880.1"/>
    <property type="molecule type" value="Genomic_DNA"/>
</dbReference>
<dbReference type="InterPro" id="IPR032640">
    <property type="entry name" value="AMPK1_CBM"/>
</dbReference>
<dbReference type="OrthoDB" id="5873279at2759"/>
<dbReference type="Proteomes" id="UP000234585">
    <property type="component" value="Unassembled WGS sequence"/>
</dbReference>
<dbReference type="GeneID" id="36518736"/>
<dbReference type="PANTHER" id="PTHR10343:SF81">
    <property type="entry name" value="CRUCIFORM DNA-RECOGNIZING PROTEIN 1-RELATED"/>
    <property type="match status" value="1"/>
</dbReference>
<evidence type="ECO:0000256" key="1">
    <source>
        <dbReference type="ARBA" id="ARBA00038216"/>
    </source>
</evidence>
<dbReference type="GO" id="GO:0005737">
    <property type="term" value="C:cytoplasm"/>
    <property type="evidence" value="ECO:0007669"/>
    <property type="project" value="TreeGrafter"/>
</dbReference>
<dbReference type="InterPro" id="IPR014756">
    <property type="entry name" value="Ig_E-set"/>
</dbReference>
<dbReference type="GO" id="GO:0005634">
    <property type="term" value="C:nucleus"/>
    <property type="evidence" value="ECO:0007669"/>
    <property type="project" value="TreeGrafter"/>
</dbReference>
<feature type="compositionally biased region" description="Polar residues" evidence="2">
    <location>
        <begin position="166"/>
        <end position="178"/>
    </location>
</feature>
<dbReference type="Gene3D" id="2.60.40.10">
    <property type="entry name" value="Immunoglobulins"/>
    <property type="match status" value="1"/>
</dbReference>
<feature type="domain" description="AMP-activated protein kinase glycogen-binding" evidence="3">
    <location>
        <begin position="4"/>
        <end position="80"/>
    </location>
</feature>
<feature type="compositionally biased region" description="Polar residues" evidence="2">
    <location>
        <begin position="369"/>
        <end position="412"/>
    </location>
</feature>
<evidence type="ECO:0000313" key="5">
    <source>
        <dbReference type="Proteomes" id="UP000234585"/>
    </source>
</evidence>
<sequence length="546" mass="56758">MGSYTFRWPHSANEVYVTGTFDDWAKTVKLDRTGDVFEKEIHLPWMTEKVHYKFVVDGIWTTDPSSPEEDDGSNNINNVLYPHQIQPDSAPASHPDAAIMSGVTPESTTAGLAGKVPRELGDTTISSAAPGSTTAGLARNVPYEQRSTVPGTFPDTPRDGGDAKQFSVNPIPASSGSGNPIHLKPGEKVPDPSTFNPNTVQSTVRTDPAAYYQDASAPLTGGPATFAGASTLPPPSQSQHMIPESSLPMGTGSLGYDPATIQSAAPDSTTAALAAGVPLESRRQTTTGGGPARDVPDVVQRSMSDAHKDPEAAAYEEAVDEKREVEQELQRKVTREESAGTPAPTFTAATSATAPGKRSGEAPDLEKVSPSSSYPAAGPTVTSGPRTETTPAVSQPSQAGPAGASSTQQTGPSERLGGAQAQQSVGSQAQQSTSAQAQQPMGSQAQQSVGSQAQQPMGSQTQQPMGSQAQQQMGSQAQQPTGTQAQQPTSAQTQQPTGTQAQQSTGQTNQAGGGTNGTTGKDTVQQGAKEAKKKRGFFSKLKEKFK</sequence>
<name>A0A2I2FJT6_ASPCN</name>
<reference evidence="4 5" key="1">
    <citation type="submission" date="2017-12" db="EMBL/GenBank/DDBJ databases">
        <authorList>
            <consortium name="DOE Joint Genome Institute"/>
            <person name="Haridas S."/>
            <person name="Kjaerbolling I."/>
            <person name="Vesth T.C."/>
            <person name="Frisvad J.C."/>
            <person name="Nybo J.L."/>
            <person name="Theobald S."/>
            <person name="Kuo A."/>
            <person name="Bowyer P."/>
            <person name="Matsuda Y."/>
            <person name="Mondo S."/>
            <person name="Lyhne E.K."/>
            <person name="Kogle M.E."/>
            <person name="Clum A."/>
            <person name="Lipzen A."/>
            <person name="Salamov A."/>
            <person name="Ngan C.Y."/>
            <person name="Daum C."/>
            <person name="Chiniquy J."/>
            <person name="Barry K."/>
            <person name="LaButti K."/>
            <person name="Simmons B.A."/>
            <person name="Magnuson J.K."/>
            <person name="Mortensen U.H."/>
            <person name="Larsen T.O."/>
            <person name="Grigoriev I.V."/>
            <person name="Baker S.E."/>
            <person name="Andersen M.R."/>
            <person name="Nordberg H.P."/>
            <person name="Cantor M.N."/>
            <person name="Hua S.X."/>
        </authorList>
    </citation>
    <scope>NUCLEOTIDE SEQUENCE [LARGE SCALE GENOMIC DNA]</scope>
    <source>
        <strain evidence="4 5">CBS 102.13</strain>
    </source>
</reference>
<feature type="compositionally biased region" description="Polar residues" evidence="2">
    <location>
        <begin position="123"/>
        <end position="135"/>
    </location>
</feature>
<dbReference type="AlphaFoldDB" id="A0A2I2FJT6"/>
<proteinExistence type="inferred from homology"/>
<feature type="compositionally biased region" description="Low complexity" evidence="2">
    <location>
        <begin position="339"/>
        <end position="356"/>
    </location>
</feature>
<dbReference type="SUPFAM" id="SSF81296">
    <property type="entry name" value="E set domains"/>
    <property type="match status" value="1"/>
</dbReference>
<dbReference type="CDD" id="cd02859">
    <property type="entry name" value="E_set_AMPKbeta_like_N"/>
    <property type="match status" value="1"/>
</dbReference>
<accession>A0A2I2FJT6</accession>
<evidence type="ECO:0000313" key="4">
    <source>
        <dbReference type="EMBL" id="PLB40880.1"/>
    </source>
</evidence>
<evidence type="ECO:0000256" key="2">
    <source>
        <dbReference type="SAM" id="MobiDB-lite"/>
    </source>
</evidence>
<dbReference type="GO" id="GO:0031588">
    <property type="term" value="C:nucleotide-activated protein kinase complex"/>
    <property type="evidence" value="ECO:0007669"/>
    <property type="project" value="TreeGrafter"/>
</dbReference>
<feature type="region of interest" description="Disordered" evidence="2">
    <location>
        <begin position="276"/>
        <end position="546"/>
    </location>
</feature>
<dbReference type="InterPro" id="IPR050827">
    <property type="entry name" value="CRP1_MDG1_kinase"/>
</dbReference>
<feature type="compositionally biased region" description="Basic and acidic residues" evidence="2">
    <location>
        <begin position="358"/>
        <end position="367"/>
    </location>
</feature>
<dbReference type="GO" id="GO:0007165">
    <property type="term" value="P:signal transduction"/>
    <property type="evidence" value="ECO:0007669"/>
    <property type="project" value="TreeGrafter"/>
</dbReference>
<dbReference type="InterPro" id="IPR013783">
    <property type="entry name" value="Ig-like_fold"/>
</dbReference>